<accession>A0A4Y2KJK0</accession>
<protein>
    <recommendedName>
        <fullName evidence="3">HTH CENPB-type domain-containing protein</fullName>
    </recommendedName>
</protein>
<dbReference type="AlphaFoldDB" id="A0A4Y2KJK0"/>
<reference evidence="1 2" key="1">
    <citation type="journal article" date="2019" name="Sci. Rep.">
        <title>Orb-weaving spider Araneus ventricosus genome elucidates the spidroin gene catalogue.</title>
        <authorList>
            <person name="Kono N."/>
            <person name="Nakamura H."/>
            <person name="Ohtoshi R."/>
            <person name="Moran D.A.P."/>
            <person name="Shinohara A."/>
            <person name="Yoshida Y."/>
            <person name="Fujiwara M."/>
            <person name="Mori M."/>
            <person name="Tomita M."/>
            <person name="Arakawa K."/>
        </authorList>
    </citation>
    <scope>NUCLEOTIDE SEQUENCE [LARGE SCALE GENOMIC DNA]</scope>
</reference>
<evidence type="ECO:0008006" key="3">
    <source>
        <dbReference type="Google" id="ProtNLM"/>
    </source>
</evidence>
<evidence type="ECO:0000313" key="2">
    <source>
        <dbReference type="Proteomes" id="UP000499080"/>
    </source>
</evidence>
<evidence type="ECO:0000313" key="1">
    <source>
        <dbReference type="EMBL" id="GBN02505.1"/>
    </source>
</evidence>
<gene>
    <name evidence="1" type="ORF">AVEN_19630_1</name>
</gene>
<comment type="caution">
    <text evidence="1">The sequence shown here is derived from an EMBL/GenBank/DDBJ whole genome shotgun (WGS) entry which is preliminary data.</text>
</comment>
<keyword evidence="2" id="KW-1185">Reference proteome</keyword>
<organism evidence="1 2">
    <name type="scientific">Araneus ventricosus</name>
    <name type="common">Orbweaver spider</name>
    <name type="synonym">Epeira ventricosa</name>
    <dbReference type="NCBI Taxonomy" id="182803"/>
    <lineage>
        <taxon>Eukaryota</taxon>
        <taxon>Metazoa</taxon>
        <taxon>Ecdysozoa</taxon>
        <taxon>Arthropoda</taxon>
        <taxon>Chelicerata</taxon>
        <taxon>Arachnida</taxon>
        <taxon>Araneae</taxon>
        <taxon>Araneomorphae</taxon>
        <taxon>Entelegynae</taxon>
        <taxon>Araneoidea</taxon>
        <taxon>Araneidae</taxon>
        <taxon>Araneus</taxon>
    </lineage>
</organism>
<dbReference type="OrthoDB" id="8191755at2759"/>
<name>A0A4Y2KJK0_ARAVE</name>
<sequence>MERMNHGFNSKIVVELACDLKIEDSKKEKEISYKTGTKQENAGYFWLRDFMERHPELSLKKPEATTLSPSTSFNRHNVSTFYDSLEGVLQKLGHENVWNQCYHGT</sequence>
<dbReference type="Proteomes" id="UP000499080">
    <property type="component" value="Unassembled WGS sequence"/>
</dbReference>
<proteinExistence type="predicted"/>
<dbReference type="EMBL" id="BGPR01004708">
    <property type="protein sequence ID" value="GBN02505.1"/>
    <property type="molecule type" value="Genomic_DNA"/>
</dbReference>